<evidence type="ECO:0000256" key="8">
    <source>
        <dbReference type="ARBA" id="ARBA00022989"/>
    </source>
</evidence>
<dbReference type="Pfam" id="PF02518">
    <property type="entry name" value="HATPase_c"/>
    <property type="match status" value="1"/>
</dbReference>
<feature type="domain" description="HAMP" evidence="13">
    <location>
        <begin position="172"/>
        <end position="226"/>
    </location>
</feature>
<dbReference type="CDD" id="cd00075">
    <property type="entry name" value="HATPase"/>
    <property type="match status" value="1"/>
</dbReference>
<evidence type="ECO:0000256" key="10">
    <source>
        <dbReference type="ARBA" id="ARBA00023136"/>
    </source>
</evidence>
<keyword evidence="14" id="KW-0547">Nucleotide-binding</keyword>
<organism evidence="14 15">
    <name type="scientific">Telluria mixta</name>
    <dbReference type="NCBI Taxonomy" id="34071"/>
    <lineage>
        <taxon>Bacteria</taxon>
        <taxon>Pseudomonadati</taxon>
        <taxon>Pseudomonadota</taxon>
        <taxon>Betaproteobacteria</taxon>
        <taxon>Burkholderiales</taxon>
        <taxon>Oxalobacteraceae</taxon>
        <taxon>Telluria group</taxon>
        <taxon>Telluria</taxon>
    </lineage>
</organism>
<evidence type="ECO:0000256" key="4">
    <source>
        <dbReference type="ARBA" id="ARBA00022553"/>
    </source>
</evidence>
<keyword evidence="6 11" id="KW-0812">Transmembrane</keyword>
<keyword evidence="14" id="KW-0067">ATP-binding</keyword>
<comment type="catalytic activity">
    <reaction evidence="1">
        <text>ATP + protein L-histidine = ADP + protein N-phospho-L-histidine.</text>
        <dbReference type="EC" id="2.7.13.3"/>
    </reaction>
</comment>
<dbReference type="PANTHER" id="PTHR45436">
    <property type="entry name" value="SENSOR HISTIDINE KINASE YKOH"/>
    <property type="match status" value="1"/>
</dbReference>
<dbReference type="EMBL" id="JANUHC010000016">
    <property type="protein sequence ID" value="MCS0633644.1"/>
    <property type="molecule type" value="Genomic_DNA"/>
</dbReference>
<protein>
    <recommendedName>
        <fullName evidence="3">histidine kinase</fullName>
        <ecNumber evidence="3">2.7.13.3</ecNumber>
    </recommendedName>
</protein>
<feature type="domain" description="Histidine kinase" evidence="12">
    <location>
        <begin position="234"/>
        <end position="444"/>
    </location>
</feature>
<reference evidence="14" key="1">
    <citation type="submission" date="2022-08" db="EMBL/GenBank/DDBJ databases">
        <title>Reclassification of Massilia species as members of the genera Telluria, Duganella, Pseudoduganella, Mokoshia gen. nov. and Zemynaea gen. nov. using orthogonal and non-orthogonal genome-based approaches.</title>
        <authorList>
            <person name="Bowman J.P."/>
        </authorList>
    </citation>
    <scope>NUCLEOTIDE SEQUENCE</scope>
    <source>
        <strain evidence="14">LMG 11547</strain>
    </source>
</reference>
<keyword evidence="10 11" id="KW-0472">Membrane</keyword>
<evidence type="ECO:0000256" key="11">
    <source>
        <dbReference type="SAM" id="Phobius"/>
    </source>
</evidence>
<dbReference type="InterPro" id="IPR036890">
    <property type="entry name" value="HATPase_C_sf"/>
</dbReference>
<evidence type="ECO:0000259" key="12">
    <source>
        <dbReference type="PROSITE" id="PS50109"/>
    </source>
</evidence>
<dbReference type="PROSITE" id="PS50109">
    <property type="entry name" value="HIS_KIN"/>
    <property type="match status" value="1"/>
</dbReference>
<keyword evidence="4" id="KW-0597">Phosphoprotein</keyword>
<accession>A0ABT2C8F9</accession>
<feature type="transmembrane region" description="Helical" evidence="11">
    <location>
        <begin position="12"/>
        <end position="34"/>
    </location>
</feature>
<dbReference type="InterPro" id="IPR003660">
    <property type="entry name" value="HAMP_dom"/>
</dbReference>
<keyword evidence="9" id="KW-0902">Two-component regulatory system</keyword>
<dbReference type="CDD" id="cd00082">
    <property type="entry name" value="HisKA"/>
    <property type="match status" value="1"/>
</dbReference>
<evidence type="ECO:0000256" key="7">
    <source>
        <dbReference type="ARBA" id="ARBA00022777"/>
    </source>
</evidence>
<dbReference type="SUPFAM" id="SSF47384">
    <property type="entry name" value="Homodimeric domain of signal transducing histidine kinase"/>
    <property type="match status" value="1"/>
</dbReference>
<evidence type="ECO:0000313" key="14">
    <source>
        <dbReference type="EMBL" id="MCS0633644.1"/>
    </source>
</evidence>
<dbReference type="GO" id="GO:0005524">
    <property type="term" value="F:ATP binding"/>
    <property type="evidence" value="ECO:0007669"/>
    <property type="project" value="UniProtKB-KW"/>
</dbReference>
<evidence type="ECO:0000256" key="3">
    <source>
        <dbReference type="ARBA" id="ARBA00012438"/>
    </source>
</evidence>
<dbReference type="Proteomes" id="UP001165263">
    <property type="component" value="Unassembled WGS sequence"/>
</dbReference>
<evidence type="ECO:0000259" key="13">
    <source>
        <dbReference type="PROSITE" id="PS50885"/>
    </source>
</evidence>
<keyword evidence="15" id="KW-1185">Reference proteome</keyword>
<dbReference type="RefSeq" id="WP_259452602.1">
    <property type="nucleotide sequence ID" value="NZ_CP119520.1"/>
</dbReference>
<dbReference type="PROSITE" id="PS50885">
    <property type="entry name" value="HAMP"/>
    <property type="match status" value="1"/>
</dbReference>
<dbReference type="InterPro" id="IPR003594">
    <property type="entry name" value="HATPase_dom"/>
</dbReference>
<evidence type="ECO:0000256" key="1">
    <source>
        <dbReference type="ARBA" id="ARBA00000085"/>
    </source>
</evidence>
<dbReference type="Gene3D" id="1.10.287.130">
    <property type="match status" value="1"/>
</dbReference>
<keyword evidence="5" id="KW-0808">Transferase</keyword>
<dbReference type="InterPro" id="IPR050428">
    <property type="entry name" value="TCS_sensor_his_kinase"/>
</dbReference>
<dbReference type="SUPFAM" id="SSF55874">
    <property type="entry name" value="ATPase domain of HSP90 chaperone/DNA topoisomerase II/histidine kinase"/>
    <property type="match status" value="1"/>
</dbReference>
<evidence type="ECO:0000256" key="9">
    <source>
        <dbReference type="ARBA" id="ARBA00023012"/>
    </source>
</evidence>
<dbReference type="InterPro" id="IPR004358">
    <property type="entry name" value="Sig_transdc_His_kin-like_C"/>
</dbReference>
<comment type="subcellular location">
    <subcellularLocation>
        <location evidence="2">Membrane</location>
        <topology evidence="2">Multi-pass membrane protein</topology>
    </subcellularLocation>
</comment>
<keyword evidence="8 11" id="KW-1133">Transmembrane helix</keyword>
<proteinExistence type="predicted"/>
<evidence type="ECO:0000256" key="2">
    <source>
        <dbReference type="ARBA" id="ARBA00004141"/>
    </source>
</evidence>
<dbReference type="InterPro" id="IPR036097">
    <property type="entry name" value="HisK_dim/P_sf"/>
</dbReference>
<sequence>MTKTPAPKSLLRRLLIGFMLVMLGIWLAALAHIVKQVKVDKVRQTAAVNRAWTRQIMLNMQSLPPDPAALARIGQRIEDLRLDMFREFGYPTQARIRVWLGGQLAYDSAAGTPLDDGWALWVERDAARGITVERREKPDSDWVFTPSAANYLLSPLVYSLPFMLLPAWLIVRVGLRPLRAMAQALEARELESRADLAPLPASPYRELAPVVDAVNRLMRRLSERLAREHEFLADAAHELKTPLSVVQINAHLMEAAADAAQKTEAGTGLREGVARATHAVHQLLAYERARQESTDAPPQEQDLAALLRERIAVAAPLALQRGIDIELRASSPAILPLHRESMAALLDNVIGNAIKYSPDGARVDVCLDAGRCITVTDQGPGIPPALRARVFERFYRVPGQDQAGSGLGLAIAERAAARNGARIALDGGPGGHGLAVRIAFGDAGCATPSP</sequence>
<dbReference type="InterPro" id="IPR003661">
    <property type="entry name" value="HisK_dim/P_dom"/>
</dbReference>
<comment type="caution">
    <text evidence="14">The sequence shown here is derived from an EMBL/GenBank/DDBJ whole genome shotgun (WGS) entry which is preliminary data.</text>
</comment>
<dbReference type="Pfam" id="PF00512">
    <property type="entry name" value="HisKA"/>
    <property type="match status" value="1"/>
</dbReference>
<dbReference type="SMART" id="SM00388">
    <property type="entry name" value="HisKA"/>
    <property type="match status" value="1"/>
</dbReference>
<name>A0ABT2C8F9_9BURK</name>
<evidence type="ECO:0000256" key="5">
    <source>
        <dbReference type="ARBA" id="ARBA00022679"/>
    </source>
</evidence>
<feature type="transmembrane region" description="Helical" evidence="11">
    <location>
        <begin position="151"/>
        <end position="171"/>
    </location>
</feature>
<evidence type="ECO:0000256" key="6">
    <source>
        <dbReference type="ARBA" id="ARBA00022692"/>
    </source>
</evidence>
<evidence type="ECO:0000313" key="15">
    <source>
        <dbReference type="Proteomes" id="UP001165263"/>
    </source>
</evidence>
<dbReference type="EC" id="2.7.13.3" evidence="3"/>
<keyword evidence="7" id="KW-0418">Kinase</keyword>
<dbReference type="SMART" id="SM00387">
    <property type="entry name" value="HATPase_c"/>
    <property type="match status" value="1"/>
</dbReference>
<dbReference type="PANTHER" id="PTHR45436:SF15">
    <property type="entry name" value="SENSOR HISTIDINE KINASE CUSS"/>
    <property type="match status" value="1"/>
</dbReference>
<dbReference type="InterPro" id="IPR005467">
    <property type="entry name" value="His_kinase_dom"/>
</dbReference>
<dbReference type="Gene3D" id="3.30.565.10">
    <property type="entry name" value="Histidine kinase-like ATPase, C-terminal domain"/>
    <property type="match status" value="1"/>
</dbReference>
<dbReference type="PRINTS" id="PR00344">
    <property type="entry name" value="BCTRLSENSOR"/>
</dbReference>
<gene>
    <name evidence="14" type="ORF">NX786_30330</name>
</gene>